<evidence type="ECO:0000256" key="1">
    <source>
        <dbReference type="SAM" id="SignalP"/>
    </source>
</evidence>
<comment type="caution">
    <text evidence="2">The sequence shown here is derived from an EMBL/GenBank/DDBJ whole genome shotgun (WGS) entry which is preliminary data.</text>
</comment>
<accession>A0A318S2K2</accession>
<organism evidence="2 3">
    <name type="scientific">Deinococcus yavapaiensis KR-236</name>
    <dbReference type="NCBI Taxonomy" id="694435"/>
    <lineage>
        <taxon>Bacteria</taxon>
        <taxon>Thermotogati</taxon>
        <taxon>Deinococcota</taxon>
        <taxon>Deinococci</taxon>
        <taxon>Deinococcales</taxon>
        <taxon>Deinococcaceae</taxon>
        <taxon>Deinococcus</taxon>
    </lineage>
</organism>
<dbReference type="AlphaFoldDB" id="A0A318S2K2"/>
<dbReference type="EMBL" id="QJSX01000013">
    <property type="protein sequence ID" value="PYE52067.1"/>
    <property type="molecule type" value="Genomic_DNA"/>
</dbReference>
<proteinExistence type="predicted"/>
<sequence>MRRMVLTFAFLSWGCVAAQPTTPIPPLPLPPIPIPTLPTPTIPRAPLPEVTLPSKRPASIALDVTVTANSPITAGCGMNFMLTPRVPYAMFGNVSMQVDVTNATPSGGNHLWLWRTASGTVRMDLRGPNNVRLAFVGKVMYAQVMTRTFSLSRPRSFGVVASITAFEGPCSRFEEPQGATVVVLHGSCERPENVRVTVLNRNFESFVVLPDWVVAQALLPQGQAKCDLR</sequence>
<feature type="signal peptide" evidence="1">
    <location>
        <begin position="1"/>
        <end position="18"/>
    </location>
</feature>
<dbReference type="Proteomes" id="UP000248326">
    <property type="component" value="Unassembled WGS sequence"/>
</dbReference>
<feature type="chain" id="PRO_5016352100" description="Secreted protein" evidence="1">
    <location>
        <begin position="19"/>
        <end position="229"/>
    </location>
</feature>
<gene>
    <name evidence="2" type="ORF">DES52_113113</name>
</gene>
<keyword evidence="3" id="KW-1185">Reference proteome</keyword>
<evidence type="ECO:0008006" key="4">
    <source>
        <dbReference type="Google" id="ProtNLM"/>
    </source>
</evidence>
<name>A0A318S2K2_9DEIO</name>
<protein>
    <recommendedName>
        <fullName evidence="4">Secreted protein</fullName>
    </recommendedName>
</protein>
<evidence type="ECO:0000313" key="2">
    <source>
        <dbReference type="EMBL" id="PYE52067.1"/>
    </source>
</evidence>
<keyword evidence="1" id="KW-0732">Signal</keyword>
<reference evidence="2 3" key="1">
    <citation type="submission" date="2018-06" db="EMBL/GenBank/DDBJ databases">
        <title>Genomic Encyclopedia of Type Strains, Phase IV (KMG-IV): sequencing the most valuable type-strain genomes for metagenomic binning, comparative biology and taxonomic classification.</title>
        <authorList>
            <person name="Goeker M."/>
        </authorList>
    </citation>
    <scope>NUCLEOTIDE SEQUENCE [LARGE SCALE GENOMIC DNA]</scope>
    <source>
        <strain evidence="2 3">DSM 18048</strain>
    </source>
</reference>
<evidence type="ECO:0000313" key="3">
    <source>
        <dbReference type="Proteomes" id="UP000248326"/>
    </source>
</evidence>